<accession>A0ACC1IP84</accession>
<organism evidence="1 2">
    <name type="scientific">Kickxella alabastrina</name>
    <dbReference type="NCBI Taxonomy" id="61397"/>
    <lineage>
        <taxon>Eukaryota</taxon>
        <taxon>Fungi</taxon>
        <taxon>Fungi incertae sedis</taxon>
        <taxon>Zoopagomycota</taxon>
        <taxon>Kickxellomycotina</taxon>
        <taxon>Kickxellomycetes</taxon>
        <taxon>Kickxellales</taxon>
        <taxon>Kickxellaceae</taxon>
        <taxon>Kickxella</taxon>
    </lineage>
</organism>
<protein>
    <submittedName>
        <fullName evidence="1">Uncharacterized protein</fullName>
    </submittedName>
</protein>
<evidence type="ECO:0000313" key="1">
    <source>
        <dbReference type="EMBL" id="KAJ1898217.1"/>
    </source>
</evidence>
<reference evidence="1" key="1">
    <citation type="submission" date="2022-07" db="EMBL/GenBank/DDBJ databases">
        <title>Phylogenomic reconstructions and comparative analyses of Kickxellomycotina fungi.</title>
        <authorList>
            <person name="Reynolds N.K."/>
            <person name="Stajich J.E."/>
            <person name="Barry K."/>
            <person name="Grigoriev I.V."/>
            <person name="Crous P."/>
            <person name="Smith M.E."/>
        </authorList>
    </citation>
    <scope>NUCLEOTIDE SEQUENCE</scope>
    <source>
        <strain evidence="1">Benny 63K</strain>
    </source>
</reference>
<keyword evidence="2" id="KW-1185">Reference proteome</keyword>
<sequence>MAILDKQRFYQTGHGPIYMRTPASKVMVKGLYGLIIFGTIYSAYNLGKLIAGKKN</sequence>
<dbReference type="Proteomes" id="UP001150581">
    <property type="component" value="Unassembled WGS sequence"/>
</dbReference>
<comment type="caution">
    <text evidence="1">The sequence shown here is derived from an EMBL/GenBank/DDBJ whole genome shotgun (WGS) entry which is preliminary data.</text>
</comment>
<gene>
    <name evidence="1" type="ORF">LPJ66_002894</name>
</gene>
<proteinExistence type="predicted"/>
<dbReference type="EMBL" id="JANBPG010000257">
    <property type="protein sequence ID" value="KAJ1898217.1"/>
    <property type="molecule type" value="Genomic_DNA"/>
</dbReference>
<evidence type="ECO:0000313" key="2">
    <source>
        <dbReference type="Proteomes" id="UP001150581"/>
    </source>
</evidence>
<name>A0ACC1IP84_9FUNG</name>